<dbReference type="Proteomes" id="UP001152747">
    <property type="component" value="Unassembled WGS sequence"/>
</dbReference>
<dbReference type="GO" id="GO:0005886">
    <property type="term" value="C:plasma membrane"/>
    <property type="evidence" value="ECO:0007669"/>
    <property type="project" value="TreeGrafter"/>
</dbReference>
<evidence type="ECO:0000313" key="2">
    <source>
        <dbReference type="EMBL" id="CAI5444413.1"/>
    </source>
</evidence>
<gene>
    <name evidence="2" type="ORF">CAMP_LOCUS7050</name>
</gene>
<dbReference type="OrthoDB" id="2157380at2759"/>
<feature type="compositionally biased region" description="Basic residues" evidence="1">
    <location>
        <begin position="429"/>
        <end position="438"/>
    </location>
</feature>
<evidence type="ECO:0008006" key="4">
    <source>
        <dbReference type="Google" id="ProtNLM"/>
    </source>
</evidence>
<sequence length="438" mass="49197">MTEKALPLLYLNMAGEMMYILDQRLKVSAEFTAGDEKSKSEKVLKDIILLVLGKSTLDEIFKTKMIPPKKNLKIVFEKLAHASIMRLNENSMDKLFDLMIMAVKYSMVKVTMAEQILTVSINHLQGIQDILPTDLDVRNAIEHAFTMYCSLYRPLSVQHWHLVRTSILQYLAGVHIKISLLLRDDRQSPEGVFVLNREDVAVQLAPDMDQVPIGTVIYYQNGKRVEEKDEHFEVKFKYEPYKNLPDQLNVPERSTDMGENWYKKHGSLRIQGGGGIGKNEVGYKAGNEMKFLESLMSRDLSTNKDLDSEIMAMSLFDDPTEEKNYIKESEEWYGKIMKIDATKNRKSLKSTIEEKTGGSRPSSADKKGATKKSKGAGLLELMDEAAARPPTAKPRRGTSTESSSVKPKSRSGSRPKERAPSASAPKRAGSAKKKAAAN</sequence>
<protein>
    <recommendedName>
        <fullName evidence="4">Protein OSCP1</fullName>
    </recommendedName>
</protein>
<feature type="region of interest" description="Disordered" evidence="1">
    <location>
        <begin position="348"/>
        <end position="438"/>
    </location>
</feature>
<keyword evidence="3" id="KW-1185">Reference proteome</keyword>
<accession>A0A9P1MZF0</accession>
<evidence type="ECO:0000256" key="1">
    <source>
        <dbReference type="SAM" id="MobiDB-lite"/>
    </source>
</evidence>
<organism evidence="2 3">
    <name type="scientific">Caenorhabditis angaria</name>
    <dbReference type="NCBI Taxonomy" id="860376"/>
    <lineage>
        <taxon>Eukaryota</taxon>
        <taxon>Metazoa</taxon>
        <taxon>Ecdysozoa</taxon>
        <taxon>Nematoda</taxon>
        <taxon>Chromadorea</taxon>
        <taxon>Rhabditida</taxon>
        <taxon>Rhabditina</taxon>
        <taxon>Rhabditomorpha</taxon>
        <taxon>Rhabditoidea</taxon>
        <taxon>Rhabditidae</taxon>
        <taxon>Peloderinae</taxon>
        <taxon>Caenorhabditis</taxon>
    </lineage>
</organism>
<dbReference type="InterPro" id="IPR019332">
    <property type="entry name" value="OSCP1"/>
</dbReference>
<dbReference type="Pfam" id="PF10188">
    <property type="entry name" value="Oscp1"/>
    <property type="match status" value="1"/>
</dbReference>
<dbReference type="PANTHER" id="PTHR21439:SF0">
    <property type="entry name" value="PROTEIN OSCP1"/>
    <property type="match status" value="1"/>
</dbReference>
<reference evidence="2" key="1">
    <citation type="submission" date="2022-11" db="EMBL/GenBank/DDBJ databases">
        <authorList>
            <person name="Kikuchi T."/>
        </authorList>
    </citation>
    <scope>NUCLEOTIDE SEQUENCE</scope>
    <source>
        <strain evidence="2">PS1010</strain>
    </source>
</reference>
<evidence type="ECO:0000313" key="3">
    <source>
        <dbReference type="Proteomes" id="UP001152747"/>
    </source>
</evidence>
<dbReference type="EMBL" id="CANHGI010000003">
    <property type="protein sequence ID" value="CAI5444413.1"/>
    <property type="molecule type" value="Genomic_DNA"/>
</dbReference>
<dbReference type="GO" id="GO:0005737">
    <property type="term" value="C:cytoplasm"/>
    <property type="evidence" value="ECO:0007669"/>
    <property type="project" value="TreeGrafter"/>
</dbReference>
<proteinExistence type="predicted"/>
<dbReference type="PANTHER" id="PTHR21439">
    <property type="entry name" value="OXIDORED-NITRO DOMAIN-CONTAINING PROTEIN"/>
    <property type="match status" value="1"/>
</dbReference>
<comment type="caution">
    <text evidence="2">The sequence shown here is derived from an EMBL/GenBank/DDBJ whole genome shotgun (WGS) entry which is preliminary data.</text>
</comment>
<feature type="compositionally biased region" description="Basic and acidic residues" evidence="1">
    <location>
        <begin position="351"/>
        <end position="368"/>
    </location>
</feature>
<name>A0A9P1MZF0_9PELO</name>
<dbReference type="AlphaFoldDB" id="A0A9P1MZF0"/>